<organism evidence="4 5">
    <name type="scientific">Cyprinodon variegatus</name>
    <name type="common">Sheepshead minnow</name>
    <dbReference type="NCBI Taxonomy" id="28743"/>
    <lineage>
        <taxon>Eukaryota</taxon>
        <taxon>Metazoa</taxon>
        <taxon>Chordata</taxon>
        <taxon>Craniata</taxon>
        <taxon>Vertebrata</taxon>
        <taxon>Euteleostomi</taxon>
        <taxon>Actinopterygii</taxon>
        <taxon>Neopterygii</taxon>
        <taxon>Teleostei</taxon>
        <taxon>Neoteleostei</taxon>
        <taxon>Acanthomorphata</taxon>
        <taxon>Ovalentaria</taxon>
        <taxon>Atherinomorphae</taxon>
        <taxon>Cyprinodontiformes</taxon>
        <taxon>Cyprinodontidae</taxon>
        <taxon>Cyprinodon</taxon>
    </lineage>
</organism>
<dbReference type="STRING" id="28743.ENSCVAP00000027644"/>
<feature type="compositionally biased region" description="Basic and acidic residues" evidence="3">
    <location>
        <begin position="1160"/>
        <end position="1186"/>
    </location>
</feature>
<feature type="compositionally biased region" description="Basic and acidic residues" evidence="3">
    <location>
        <begin position="1218"/>
        <end position="1227"/>
    </location>
</feature>
<feature type="region of interest" description="Disordered" evidence="3">
    <location>
        <begin position="601"/>
        <end position="620"/>
    </location>
</feature>
<keyword evidence="5" id="KW-1185">Reference proteome</keyword>
<evidence type="ECO:0000313" key="4">
    <source>
        <dbReference type="Ensembl" id="ENSCVAP00000027644.1"/>
    </source>
</evidence>
<keyword evidence="2" id="KW-0539">Nucleus</keyword>
<feature type="compositionally biased region" description="Basic and acidic residues" evidence="3">
    <location>
        <begin position="490"/>
        <end position="499"/>
    </location>
</feature>
<name>A0A3Q2E7V8_CYPVA</name>
<reference evidence="4" key="2">
    <citation type="submission" date="2025-09" db="UniProtKB">
        <authorList>
            <consortium name="Ensembl"/>
        </authorList>
    </citation>
    <scope>IDENTIFICATION</scope>
</reference>
<evidence type="ECO:0000256" key="1">
    <source>
        <dbReference type="ARBA" id="ARBA00004123"/>
    </source>
</evidence>
<accession>A0A3Q2E7V8</accession>
<feature type="region of interest" description="Disordered" evidence="3">
    <location>
        <begin position="1134"/>
        <end position="1353"/>
    </location>
</feature>
<feature type="compositionally biased region" description="Basic and acidic residues" evidence="3">
    <location>
        <begin position="1335"/>
        <end position="1350"/>
    </location>
</feature>
<feature type="region of interest" description="Disordered" evidence="3">
    <location>
        <begin position="483"/>
        <end position="512"/>
    </location>
</feature>
<feature type="compositionally biased region" description="Basic and acidic residues" evidence="3">
    <location>
        <begin position="1408"/>
        <end position="1418"/>
    </location>
</feature>
<comment type="subcellular location">
    <subcellularLocation>
        <location evidence="1">Nucleus</location>
    </subcellularLocation>
</comment>
<evidence type="ECO:0008006" key="6">
    <source>
        <dbReference type="Google" id="ProtNLM"/>
    </source>
</evidence>
<dbReference type="GO" id="GO:0043484">
    <property type="term" value="P:regulation of RNA splicing"/>
    <property type="evidence" value="ECO:0007669"/>
    <property type="project" value="TreeGrafter"/>
</dbReference>
<feature type="region of interest" description="Disordered" evidence="3">
    <location>
        <begin position="930"/>
        <end position="958"/>
    </location>
</feature>
<evidence type="ECO:0000313" key="5">
    <source>
        <dbReference type="Proteomes" id="UP000265020"/>
    </source>
</evidence>
<reference evidence="4" key="1">
    <citation type="submission" date="2025-08" db="UniProtKB">
        <authorList>
            <consortium name="Ensembl"/>
        </authorList>
    </citation>
    <scope>IDENTIFICATION</scope>
</reference>
<dbReference type="GO" id="GO:0005737">
    <property type="term" value="C:cytoplasm"/>
    <property type="evidence" value="ECO:0007669"/>
    <property type="project" value="TreeGrafter"/>
</dbReference>
<dbReference type="Ensembl" id="ENSCVAT00000018851.1">
    <property type="protein sequence ID" value="ENSCVAP00000027644.1"/>
    <property type="gene ID" value="ENSCVAG00000014108.1"/>
</dbReference>
<feature type="compositionally biased region" description="Low complexity" evidence="3">
    <location>
        <begin position="1309"/>
        <end position="1319"/>
    </location>
</feature>
<dbReference type="PANTHER" id="PTHR23348:SF42">
    <property type="entry name" value="PERIAXIN"/>
    <property type="match status" value="1"/>
</dbReference>
<dbReference type="InterPro" id="IPR052082">
    <property type="entry name" value="Myelin_sheath_structural"/>
</dbReference>
<feature type="compositionally biased region" description="Basic and acidic residues" evidence="3">
    <location>
        <begin position="936"/>
        <end position="946"/>
    </location>
</feature>
<feature type="region of interest" description="Disordered" evidence="3">
    <location>
        <begin position="1396"/>
        <end position="1429"/>
    </location>
</feature>
<evidence type="ECO:0000256" key="3">
    <source>
        <dbReference type="SAM" id="MobiDB-lite"/>
    </source>
</evidence>
<dbReference type="OMA" id="GPDVEMK"/>
<evidence type="ECO:0000256" key="2">
    <source>
        <dbReference type="ARBA" id="ARBA00023242"/>
    </source>
</evidence>
<sequence>MPDIDLSLPEGKNDEVKGEFKMPKFDISFPKTNLPEGHVDESKVNISLPKQKGDVDGHIGKEGNFQLPSIDVSLPKIKANKSKTDVAIEVPEPEVENSLQGGQLEVDLNFKQPKVKESKPKMAKVNLPEGEFKMKGPKVKGGNSEILDMNISLGEEHEIGLPSSKEGKFKMPSVDINLPKIKAKGPDLNKGKLKKPNIDMTLPKVTLPEGNLKIQGHVKKGGKFHLPFIHLPDMKAKEPQANLTCPEADVDIRAPDTKGGKGGRFHMPTLDVNMPKFDLDLSLPSVSKPSGPKVKLPSVKLPTVDISAPKVDLDFGLNKPKGDDVKVELLKAEGGRPSSGGSFDIPDVSLKVPSFTLPRFGAKSNSSNLEVSGQKDVSLHQPNVEGEIRAPSVEFDRDGKVKDTDVSVSCPDVDVKVQKGKPELPHHDFRTEGPDHKVKHKLKFPKFKMSSPKVQLSEGEVEAEVGRKKGFYGPDVTLQLPKFSMPGFGSKERNLDKPSGELQAQPKVKMPSVELSLPEAKTQEMEVLLPKAEVDVSEADIEGYEGNLKIPKMDVTIPKVDLDVSLPKGKSSKNDGLDVELKGDEGKFKIPQITMPSIDVTLPKGKLKSPSNPKTEMGDDGGQFTLPYVKMPNIDITVPKADISLPKVKPEISETNMKGNTEQKFKMPKVEISLPKSKLQNDEAQEKIEETGKIKMPHIKMPHVDISLPKGKTESQDVEIRGEEGKLEMPQVNIPSVDLSLPKAKAKGPNVQVVGSSEQTFKLPYSKMPDIDVSLHKGELKGPNVEIEGEKGTFKMPHISMPSLEISLPKGKVESIDIEASGGEKVKTPNVKMPSADISVIKGEIEDQDTEITGNVGGKLKMSPLKMPHVDFSEPKGKGVPDVGISMPSVDLSLPKGEFKSPGAGIGGTEGKINMPHLKMPNVDISLPKGNSGKSEGTEFKAEGHIPEVPTGDISLQKCETTGPISGTKNGGGKFKMPKVDISLPKGKLSVEGPEVDIQKGQVNMPKASADKPSGKKEAEEGTIKLPHIKMPKVDLSFSKSKGTEVPTMEMEVKGRDAELPKEKMSLQNDNLTKEAKPDLKADLHVQGEQKGLKLNLPATDIKSSKEEAEVNIGLQRVEGKTDKKKIILPDLDLNASGSQSKNNGGKVKGPKFKIGMPKMKGDKDVKLEKEQCKDDVEQNSHKTDKGQINITAPEVVLPSISFKTDSDSNGGPSSSSKEIKVPRIPDIEFDIGTSQDEDDETEMEKKKVAANISFPKKETAAENDTEDVTMKITKTKTKPNSGKSKEKSSEREAEEEEKLKGAKIKMPKFSFSSGKSGSADVPTKGDGSSSSLNGEKDASPCKDSKDDKGAFGGKIKLPKVVFTSPYSKMTTGDKIEKDLSSEVVKGDLNTFETTSKMSSKEVVSSHARTEMLDRDSSESPVVLGAESTSTNVQMWSEVEAEEKESTSWFKIPKFTLKPHATGKDKIVFNQGCQSLIISTEWILRI</sequence>
<dbReference type="GO" id="GO:0032287">
    <property type="term" value="P:peripheral nervous system myelin maintenance"/>
    <property type="evidence" value="ECO:0007669"/>
    <property type="project" value="TreeGrafter"/>
</dbReference>
<dbReference type="PANTHER" id="PTHR23348">
    <property type="entry name" value="PERIAXIN/AHNAK"/>
    <property type="match status" value="1"/>
</dbReference>
<proteinExistence type="predicted"/>
<dbReference type="Proteomes" id="UP000265020">
    <property type="component" value="Unassembled WGS sequence"/>
</dbReference>
<dbReference type="GeneTree" id="ENSGT00940000165073"/>
<feature type="compositionally biased region" description="Low complexity" evidence="3">
    <location>
        <begin position="1208"/>
        <end position="1217"/>
    </location>
</feature>
<protein>
    <recommendedName>
        <fullName evidence="6">Periaxin</fullName>
    </recommendedName>
</protein>
<dbReference type="GO" id="GO:0005634">
    <property type="term" value="C:nucleus"/>
    <property type="evidence" value="ECO:0007669"/>
    <property type="project" value="UniProtKB-SubCell"/>
</dbReference>